<reference evidence="1" key="1">
    <citation type="submission" date="2022-06" db="EMBL/GenBank/DDBJ databases">
        <title>Sneathiella actinostolidae sp. nov., isolated from a sea anemonein the Western Pacific Ocean.</title>
        <authorList>
            <person name="Wei M.J."/>
        </authorList>
    </citation>
    <scope>NUCLEOTIDE SEQUENCE</scope>
    <source>
        <strain evidence="1">PHK-P5</strain>
    </source>
</reference>
<dbReference type="InterPro" id="IPR011042">
    <property type="entry name" value="6-blade_b-propeller_TolB-like"/>
</dbReference>
<proteinExistence type="predicted"/>
<dbReference type="Proteomes" id="UP001056291">
    <property type="component" value="Chromosome"/>
</dbReference>
<dbReference type="Gene3D" id="2.120.10.30">
    <property type="entry name" value="TolB, C-terminal domain"/>
    <property type="match status" value="1"/>
</dbReference>
<evidence type="ECO:0000313" key="1">
    <source>
        <dbReference type="EMBL" id="USG59733.1"/>
    </source>
</evidence>
<organism evidence="1 2">
    <name type="scientific">Sneathiella marina</name>
    <dbReference type="NCBI Taxonomy" id="2950108"/>
    <lineage>
        <taxon>Bacteria</taxon>
        <taxon>Pseudomonadati</taxon>
        <taxon>Pseudomonadota</taxon>
        <taxon>Alphaproteobacteria</taxon>
        <taxon>Sneathiellales</taxon>
        <taxon>Sneathiellaceae</taxon>
        <taxon>Sneathiella</taxon>
    </lineage>
</organism>
<sequence length="426" mass="48121">MSGEQEMNFGLRRIVLSVTLVFLAAIACSPSDYAFKGSVPTYETEDGEPLYRLSVNNPALSADGRYMAFDFHEFARDGRETLRTHLKMGIYDLEKQSIEILAPPIKELQWHSPSFDRSGKKLTFVATCNLKTCPEEAIRTHIMVMDLETKQVEQLTNNKQEIFGWAYSYGSVGAYRIERPWLSRSIVRGYPVFSADGSRIYYVANSGAFTSSIYWWAINRDHWLGYLDLNEPIPPFKVRDDTLLSNDHDAVIFGGGGQISTLDDGRLLFGGIDGKGNNSKYVRDMQASAFTYDNNSDELSVFFDKTDIPLDPNRPKSHLYSLQSIFSSFDGTDIALIRGERDIVSVWHAGDFKDIVTAKQLNLTRIQHVAISGDGNTVAIIPPYSYPVTDIDVFWVADLTRNKLKSFPIRSVLRRAIEAHRPPERV</sequence>
<dbReference type="Pfam" id="PF07676">
    <property type="entry name" value="PD40"/>
    <property type="match status" value="1"/>
</dbReference>
<gene>
    <name evidence="1" type="ORF">NBZ79_11145</name>
</gene>
<protein>
    <recommendedName>
        <fullName evidence="3">TolB protein</fullName>
    </recommendedName>
</protein>
<evidence type="ECO:0008006" key="3">
    <source>
        <dbReference type="Google" id="ProtNLM"/>
    </source>
</evidence>
<dbReference type="RefSeq" id="WP_251932503.1">
    <property type="nucleotide sequence ID" value="NZ_CP098747.1"/>
</dbReference>
<name>A0ABY4VY34_9PROT</name>
<evidence type="ECO:0000313" key="2">
    <source>
        <dbReference type="Proteomes" id="UP001056291"/>
    </source>
</evidence>
<dbReference type="InterPro" id="IPR011659">
    <property type="entry name" value="WD40"/>
</dbReference>
<accession>A0ABY4VY34</accession>
<keyword evidence="2" id="KW-1185">Reference proteome</keyword>
<dbReference type="EMBL" id="CP098747">
    <property type="protein sequence ID" value="USG59733.1"/>
    <property type="molecule type" value="Genomic_DNA"/>
</dbReference>
<dbReference type="SUPFAM" id="SSF82171">
    <property type="entry name" value="DPP6 N-terminal domain-like"/>
    <property type="match status" value="1"/>
</dbReference>